<evidence type="ECO:0000259" key="6">
    <source>
        <dbReference type="PROSITE" id="PS51387"/>
    </source>
</evidence>
<dbReference type="Proteomes" id="UP001162834">
    <property type="component" value="Chromosome"/>
</dbReference>
<dbReference type="Pfam" id="PF02913">
    <property type="entry name" value="FAD-oxidase_C"/>
    <property type="match status" value="1"/>
</dbReference>
<dbReference type="InterPro" id="IPR016171">
    <property type="entry name" value="Vanillyl_alc_oxidase_C-sub2"/>
</dbReference>
<dbReference type="PANTHER" id="PTHR42934:SF2">
    <property type="entry name" value="GLYCOLATE OXIDASE SUBUNIT GLCD"/>
    <property type="match status" value="1"/>
</dbReference>
<dbReference type="EMBL" id="CP087164">
    <property type="protein sequence ID" value="UGS34728.1"/>
    <property type="molecule type" value="Genomic_DNA"/>
</dbReference>
<organism evidence="7 8">
    <name type="scientific">Capillimicrobium parvum</name>
    <dbReference type="NCBI Taxonomy" id="2884022"/>
    <lineage>
        <taxon>Bacteria</taxon>
        <taxon>Bacillati</taxon>
        <taxon>Actinomycetota</taxon>
        <taxon>Thermoleophilia</taxon>
        <taxon>Solirubrobacterales</taxon>
        <taxon>Capillimicrobiaceae</taxon>
        <taxon>Capillimicrobium</taxon>
    </lineage>
</organism>
<dbReference type="Pfam" id="PF01565">
    <property type="entry name" value="FAD_binding_4"/>
    <property type="match status" value="1"/>
</dbReference>
<dbReference type="RefSeq" id="WP_259314395.1">
    <property type="nucleotide sequence ID" value="NZ_CP087164.1"/>
</dbReference>
<dbReference type="InterPro" id="IPR016169">
    <property type="entry name" value="FAD-bd_PCMH_sub2"/>
</dbReference>
<dbReference type="InterPro" id="IPR004113">
    <property type="entry name" value="FAD-bd_oxidored_4_C"/>
</dbReference>
<dbReference type="Gene3D" id="1.10.45.10">
    <property type="entry name" value="Vanillyl-alcohol Oxidase, Chain A, domain 4"/>
    <property type="match status" value="1"/>
</dbReference>
<proteinExistence type="inferred from homology"/>
<keyword evidence="8" id="KW-1185">Reference proteome</keyword>
<dbReference type="InterPro" id="IPR016164">
    <property type="entry name" value="FAD-linked_Oxase-like_C"/>
</dbReference>
<dbReference type="Gene3D" id="3.30.465.10">
    <property type="match status" value="1"/>
</dbReference>
<gene>
    <name evidence="7" type="ORF">DSM104329_01110</name>
</gene>
<protein>
    <submittedName>
        <fullName evidence="7">FAD-linked oxidoreductase</fullName>
        <ecNumber evidence="7">1.-.-.-</ecNumber>
    </submittedName>
</protein>
<dbReference type="GO" id="GO:0016491">
    <property type="term" value="F:oxidoreductase activity"/>
    <property type="evidence" value="ECO:0007669"/>
    <property type="project" value="UniProtKB-KW"/>
</dbReference>
<evidence type="ECO:0000256" key="3">
    <source>
        <dbReference type="ARBA" id="ARBA00022630"/>
    </source>
</evidence>
<comment type="cofactor">
    <cofactor evidence="1">
        <name>FAD</name>
        <dbReference type="ChEBI" id="CHEBI:57692"/>
    </cofactor>
</comment>
<sequence>MIAQLRRIAGDDAVIEGAPAPYASDATQETLGLRGSARATVRPPDAERVRRVVAWCYDHDVPIVPRGGGTGFAGGAVPSEDAVVLSLERLDRFRELEPAAWRAHVEAGVSTATVTRRARESGLLFPPNPGAAEQSQIGGNVATNAGGPRAFKYGVTRRWVTGLEAVVAPGEVLRTGGAVRKDVTGYDLTGLLCGSEGTLGVVTSVWLRFVPLPERSAQVAGFYESAADGCAAIAAVFASGGQPAALEYVDAGALAATAAAFPAAVPAGARFLVLAEADGRDAEVASDAAELGEALAAGALLTHVATTRGDLDALARWREGVSGAVTGLLGAKVSDDVAVPVERLAEMLERADAIGARHGLRTCSWGHAGDGNLHVSFLLPPGDLPLRAAAMRASHELHAAAVELGGAISGEHGIGSVKRGELGLQLGDVGLRLHAAVKQALDPKGLFNPGKKQ</sequence>
<evidence type="ECO:0000313" key="8">
    <source>
        <dbReference type="Proteomes" id="UP001162834"/>
    </source>
</evidence>
<keyword evidence="5 7" id="KW-0560">Oxidoreductase</keyword>
<evidence type="ECO:0000256" key="5">
    <source>
        <dbReference type="ARBA" id="ARBA00023002"/>
    </source>
</evidence>
<name>A0A9E6XUM5_9ACTN</name>
<dbReference type="InterPro" id="IPR006094">
    <property type="entry name" value="Oxid_FAD_bind_N"/>
</dbReference>
<dbReference type="KEGG" id="sbae:DSM104329_01110"/>
<dbReference type="InterPro" id="IPR016166">
    <property type="entry name" value="FAD-bd_PCMH"/>
</dbReference>
<evidence type="ECO:0000313" key="7">
    <source>
        <dbReference type="EMBL" id="UGS34728.1"/>
    </source>
</evidence>
<dbReference type="GO" id="GO:0071949">
    <property type="term" value="F:FAD binding"/>
    <property type="evidence" value="ECO:0007669"/>
    <property type="project" value="InterPro"/>
</dbReference>
<dbReference type="PROSITE" id="PS51387">
    <property type="entry name" value="FAD_PCMH"/>
    <property type="match status" value="1"/>
</dbReference>
<dbReference type="PANTHER" id="PTHR42934">
    <property type="entry name" value="GLYCOLATE OXIDASE SUBUNIT GLCD"/>
    <property type="match status" value="1"/>
</dbReference>
<accession>A0A9E6XUM5</accession>
<dbReference type="FunFam" id="3.30.70.2740:FF:000001">
    <property type="entry name" value="D-lactate dehydrogenase mitochondrial"/>
    <property type="match status" value="1"/>
</dbReference>
<keyword evidence="4" id="KW-0274">FAD</keyword>
<dbReference type="InterPro" id="IPR036318">
    <property type="entry name" value="FAD-bd_PCMH-like_sf"/>
</dbReference>
<dbReference type="Gene3D" id="3.30.70.2740">
    <property type="match status" value="1"/>
</dbReference>
<evidence type="ECO:0000256" key="1">
    <source>
        <dbReference type="ARBA" id="ARBA00001974"/>
    </source>
</evidence>
<dbReference type="InterPro" id="IPR051914">
    <property type="entry name" value="FAD-linked_OxidoTrans_Type4"/>
</dbReference>
<reference evidence="7" key="1">
    <citation type="journal article" date="2022" name="Int. J. Syst. Evol. Microbiol.">
        <title>Pseudomonas aegrilactucae sp. nov. and Pseudomonas morbosilactucae sp. nov., pathogens causing bacterial rot of lettuce in Japan.</title>
        <authorList>
            <person name="Sawada H."/>
            <person name="Fujikawa T."/>
            <person name="Satou M."/>
        </authorList>
    </citation>
    <scope>NUCLEOTIDE SEQUENCE</scope>
    <source>
        <strain evidence="7">0166_1</strain>
    </source>
</reference>
<dbReference type="EC" id="1.-.-.-" evidence="7"/>
<dbReference type="SUPFAM" id="SSF55103">
    <property type="entry name" value="FAD-linked oxidases, C-terminal domain"/>
    <property type="match status" value="1"/>
</dbReference>
<dbReference type="AlphaFoldDB" id="A0A9E6XUM5"/>
<feature type="domain" description="FAD-binding PCMH-type" evidence="6">
    <location>
        <begin position="33"/>
        <end position="212"/>
    </location>
</feature>
<comment type="similarity">
    <text evidence="2">Belongs to the FAD-binding oxidoreductase/transferase type 4 family.</text>
</comment>
<keyword evidence="3" id="KW-0285">Flavoprotein</keyword>
<evidence type="ECO:0000256" key="2">
    <source>
        <dbReference type="ARBA" id="ARBA00008000"/>
    </source>
</evidence>
<evidence type="ECO:0000256" key="4">
    <source>
        <dbReference type="ARBA" id="ARBA00022827"/>
    </source>
</evidence>
<dbReference type="SUPFAM" id="SSF56176">
    <property type="entry name" value="FAD-binding/transporter-associated domain-like"/>
    <property type="match status" value="1"/>
</dbReference>